<protein>
    <submittedName>
        <fullName evidence="2">DUF4260 family protein</fullName>
    </submittedName>
</protein>
<keyword evidence="3" id="KW-1185">Reference proteome</keyword>
<keyword evidence="1" id="KW-0812">Transmembrane</keyword>
<evidence type="ECO:0000313" key="3">
    <source>
        <dbReference type="Proteomes" id="UP001291653"/>
    </source>
</evidence>
<dbReference type="RefSeq" id="WP_323447682.1">
    <property type="nucleotide sequence ID" value="NZ_BSBI01000005.1"/>
</dbReference>
<gene>
    <name evidence="2" type="ORF">SYYSPA8_15085</name>
</gene>
<evidence type="ECO:0000256" key="1">
    <source>
        <dbReference type="SAM" id="Phobius"/>
    </source>
</evidence>
<dbReference type="Proteomes" id="UP001291653">
    <property type="component" value="Unassembled WGS sequence"/>
</dbReference>
<reference evidence="2 3" key="1">
    <citation type="submission" date="2022-10" db="EMBL/GenBank/DDBJ databases">
        <title>Draft genome sequence of Streptomyces sp. YSPA8.</title>
        <authorList>
            <person name="Moriuchi R."/>
            <person name="Dohra H."/>
            <person name="Yamamura H."/>
            <person name="Kodani S."/>
        </authorList>
    </citation>
    <scope>NUCLEOTIDE SEQUENCE [LARGE SCALE GENOMIC DNA]</scope>
    <source>
        <strain evidence="2 3">YSPA8</strain>
    </source>
</reference>
<name>A0ABQ5NZ54_9ACTN</name>
<organism evidence="2 3">
    <name type="scientific">Streptomyces yaizuensis</name>
    <dbReference type="NCBI Taxonomy" id="2989713"/>
    <lineage>
        <taxon>Bacteria</taxon>
        <taxon>Bacillati</taxon>
        <taxon>Actinomycetota</taxon>
        <taxon>Actinomycetes</taxon>
        <taxon>Kitasatosporales</taxon>
        <taxon>Streptomycetaceae</taxon>
        <taxon>Streptomyces</taxon>
    </lineage>
</organism>
<proteinExistence type="predicted"/>
<sequence length="138" mass="14504">MVMTEPAGATRSSTSGGVRVAWGTLGAFLLAWDIFEVAKHQGWVIPAALVGAALPLLPRLAGLGRAGRPGRLPAGLVPAHNLLNRAPIPFAVMVVFSFLGDRPEDIAAPFTFGMSWLTAIALGRAAGFGLCTREGWQR</sequence>
<evidence type="ECO:0000313" key="2">
    <source>
        <dbReference type="EMBL" id="GLF95636.1"/>
    </source>
</evidence>
<keyword evidence="1" id="KW-1133">Transmembrane helix</keyword>
<comment type="caution">
    <text evidence="2">The sequence shown here is derived from an EMBL/GenBank/DDBJ whole genome shotgun (WGS) entry which is preliminary data.</text>
</comment>
<feature type="transmembrane region" description="Helical" evidence="1">
    <location>
        <begin position="106"/>
        <end position="131"/>
    </location>
</feature>
<feature type="transmembrane region" description="Helical" evidence="1">
    <location>
        <begin position="20"/>
        <end position="37"/>
    </location>
</feature>
<dbReference type="EMBL" id="BSBI01000005">
    <property type="protein sequence ID" value="GLF95636.1"/>
    <property type="molecule type" value="Genomic_DNA"/>
</dbReference>
<accession>A0ABQ5NZ54</accession>
<keyword evidence="1" id="KW-0472">Membrane</keyword>